<keyword evidence="1" id="KW-1133">Transmembrane helix</keyword>
<proteinExistence type="predicted"/>
<keyword evidence="1" id="KW-0812">Transmembrane</keyword>
<gene>
    <name evidence="2" type="ORF">PSCICP_46300</name>
</gene>
<evidence type="ECO:0000313" key="3">
    <source>
        <dbReference type="Proteomes" id="UP000614982"/>
    </source>
</evidence>
<sequence length="54" mass="5756">MGATQYRPNSTGSDTLKLGDNLPTASLQHDLADAQFLYGSEALLVILLAIFGMD</sequence>
<comment type="caution">
    <text evidence="2">The sequence shown here is derived from an EMBL/GenBank/DDBJ whole genome shotgun (WGS) entry which is preliminary data.</text>
</comment>
<organism evidence="2 3">
    <name type="scientific">Pseudomonas cichorii</name>
    <dbReference type="NCBI Taxonomy" id="36746"/>
    <lineage>
        <taxon>Bacteria</taxon>
        <taxon>Pseudomonadati</taxon>
        <taxon>Pseudomonadota</taxon>
        <taxon>Gammaproteobacteria</taxon>
        <taxon>Pseudomonadales</taxon>
        <taxon>Pseudomonadaceae</taxon>
        <taxon>Pseudomonas</taxon>
    </lineage>
</organism>
<accession>A0ABQ1DUQ1</accession>
<feature type="transmembrane region" description="Helical" evidence="1">
    <location>
        <begin position="36"/>
        <end position="53"/>
    </location>
</feature>
<protein>
    <submittedName>
        <fullName evidence="2">Uncharacterized protein</fullName>
    </submittedName>
</protein>
<keyword evidence="1" id="KW-0472">Membrane</keyword>
<dbReference type="Proteomes" id="UP000614982">
    <property type="component" value="Unassembled WGS sequence"/>
</dbReference>
<keyword evidence="3" id="KW-1185">Reference proteome</keyword>
<evidence type="ECO:0000256" key="1">
    <source>
        <dbReference type="SAM" id="Phobius"/>
    </source>
</evidence>
<name>A0ABQ1DUQ1_PSECI</name>
<reference evidence="2 3" key="1">
    <citation type="submission" date="2020-05" db="EMBL/GenBank/DDBJ databases">
        <title>Genetic diversity of Pseudomonas cichorii.</title>
        <authorList>
            <person name="Tani S."/>
            <person name="Yagi H."/>
            <person name="Hashimoto S."/>
            <person name="Iiyama K."/>
            <person name="Furuya N."/>
        </authorList>
    </citation>
    <scope>NUCLEOTIDE SEQUENCE [LARGE SCALE GENOMIC DNA]</scope>
    <source>
        <strain evidence="2 3">LMG 2162</strain>
    </source>
</reference>
<evidence type="ECO:0000313" key="2">
    <source>
        <dbReference type="EMBL" id="GFM94658.1"/>
    </source>
</evidence>
<dbReference type="EMBL" id="BLWA01000019">
    <property type="protein sequence ID" value="GFM94658.1"/>
    <property type="molecule type" value="Genomic_DNA"/>
</dbReference>